<dbReference type="EMBL" id="JAQQLE010000015">
    <property type="protein sequence ID" value="MDC7715426.1"/>
    <property type="molecule type" value="Genomic_DNA"/>
</dbReference>
<proteinExistence type="predicted"/>
<protein>
    <submittedName>
        <fullName evidence="2">Uncharacterized protein</fullName>
    </submittedName>
</protein>
<evidence type="ECO:0000313" key="3">
    <source>
        <dbReference type="Proteomes" id="UP001222030"/>
    </source>
</evidence>
<dbReference type="Proteomes" id="UP001222030">
    <property type="component" value="Unassembled WGS sequence"/>
</dbReference>
<evidence type="ECO:0000256" key="1">
    <source>
        <dbReference type="SAM" id="MobiDB-lite"/>
    </source>
</evidence>
<feature type="region of interest" description="Disordered" evidence="1">
    <location>
        <begin position="102"/>
        <end position="121"/>
    </location>
</feature>
<name>A0ABT5IS73_9NEIS</name>
<dbReference type="RefSeq" id="WP_272773217.1">
    <property type="nucleotide sequence ID" value="NZ_JAQQLE010000015.1"/>
</dbReference>
<evidence type="ECO:0000313" key="2">
    <source>
        <dbReference type="EMBL" id="MDC7715426.1"/>
    </source>
</evidence>
<gene>
    <name evidence="2" type="ORF">PQU96_15020</name>
</gene>
<organism evidence="2 3">
    <name type="scientific">Vogesella margarita</name>
    <dbReference type="NCBI Taxonomy" id="2984199"/>
    <lineage>
        <taxon>Bacteria</taxon>
        <taxon>Pseudomonadati</taxon>
        <taxon>Pseudomonadota</taxon>
        <taxon>Betaproteobacteria</taxon>
        <taxon>Neisseriales</taxon>
        <taxon>Chromobacteriaceae</taxon>
        <taxon>Vogesella</taxon>
    </lineage>
</organism>
<keyword evidence="3" id="KW-1185">Reference proteome</keyword>
<comment type="caution">
    <text evidence="2">The sequence shown here is derived from an EMBL/GenBank/DDBJ whole genome shotgun (WGS) entry which is preliminary data.</text>
</comment>
<accession>A0ABT5IS73</accession>
<reference evidence="2 3" key="1">
    <citation type="submission" date="2023-01" db="EMBL/GenBank/DDBJ databases">
        <title>Novel species of the genus Vogesella isolated from rivers.</title>
        <authorList>
            <person name="Lu H."/>
        </authorList>
    </citation>
    <scope>NUCLEOTIDE SEQUENCE [LARGE SCALE GENOMIC DNA]</scope>
    <source>
        <strain evidence="2 3">LYT5W</strain>
    </source>
</reference>
<sequence>MQSAGGQRLGQHHGEQRLLRLRGVQAAGQFQQCRQQTVGLGALCRQKGGVAAAQCGVQLAQQGLGSGKGLARTVLACLFAARAHQVGKFDCFGQIDGHDEGQHIQDASLENEEDGGLSARR</sequence>